<evidence type="ECO:0000313" key="2">
    <source>
        <dbReference type="Proteomes" id="UP001548713"/>
    </source>
</evidence>
<dbReference type="Proteomes" id="UP001548713">
    <property type="component" value="Unassembled WGS sequence"/>
</dbReference>
<protein>
    <submittedName>
        <fullName evidence="1">GDYXXLXY domain-containing protein</fullName>
    </submittedName>
</protein>
<gene>
    <name evidence="1" type="ORF">ABVV53_01525</name>
</gene>
<proteinExistence type="predicted"/>
<dbReference type="Pfam" id="PF14345">
    <property type="entry name" value="GDYXXLXY"/>
    <property type="match status" value="1"/>
</dbReference>
<keyword evidence="2" id="KW-1185">Reference proteome</keyword>
<evidence type="ECO:0000313" key="1">
    <source>
        <dbReference type="EMBL" id="MET1754152.1"/>
    </source>
</evidence>
<dbReference type="EMBL" id="JBEWLY010000004">
    <property type="protein sequence ID" value="MET1754152.1"/>
    <property type="molecule type" value="Genomic_DNA"/>
</dbReference>
<accession>A0ABV2CX21</accession>
<reference evidence="1 2" key="1">
    <citation type="submission" date="2024-07" db="EMBL/GenBank/DDBJ databases">
        <title>Novosphingobium kalidii RD2P27.</title>
        <authorList>
            <person name="Sun J.-Q."/>
        </authorList>
    </citation>
    <scope>NUCLEOTIDE SEQUENCE [LARGE SCALE GENOMIC DNA]</scope>
    <source>
        <strain evidence="1 2">RD2P27</strain>
    </source>
</reference>
<organism evidence="1 2">
    <name type="scientific">Novosphingobium kalidii</name>
    <dbReference type="NCBI Taxonomy" id="3230299"/>
    <lineage>
        <taxon>Bacteria</taxon>
        <taxon>Pseudomonadati</taxon>
        <taxon>Pseudomonadota</taxon>
        <taxon>Alphaproteobacteria</taxon>
        <taxon>Sphingomonadales</taxon>
        <taxon>Sphingomonadaceae</taxon>
        <taxon>Novosphingobium</taxon>
    </lineage>
</organism>
<dbReference type="RefSeq" id="WP_353982552.1">
    <property type="nucleotide sequence ID" value="NZ_JBEWLY010000004.1"/>
</dbReference>
<name>A0ABV2CX21_9SPHN</name>
<sequence>MRKQIALAVGLLILLFVNYGIYERERLLRHGRVVLLELSPVDPRSLMQGDYMRLRFAAANQASRAAGSQVAGGRLVVALDERGVGQFRRFADTRPLGAGEVALRYRVRHGEVIFATNAFFFEEGQAKALDEACFGEFRVDADGEMILTGLRGPHLELLKPAS</sequence>
<dbReference type="InterPro" id="IPR025833">
    <property type="entry name" value="GDYXXLXY"/>
</dbReference>
<comment type="caution">
    <text evidence="1">The sequence shown here is derived from an EMBL/GenBank/DDBJ whole genome shotgun (WGS) entry which is preliminary data.</text>
</comment>